<organism evidence="4 5">
    <name type="scientific">Naganishia liquefaciens</name>
    <dbReference type="NCBI Taxonomy" id="104408"/>
    <lineage>
        <taxon>Eukaryota</taxon>
        <taxon>Fungi</taxon>
        <taxon>Dikarya</taxon>
        <taxon>Basidiomycota</taxon>
        <taxon>Agaricomycotina</taxon>
        <taxon>Tremellomycetes</taxon>
        <taxon>Filobasidiales</taxon>
        <taxon>Filobasidiaceae</taxon>
        <taxon>Naganishia</taxon>
    </lineage>
</organism>
<dbReference type="EMBL" id="BLZA01000043">
    <property type="protein sequence ID" value="GHJ89428.1"/>
    <property type="molecule type" value="Genomic_DNA"/>
</dbReference>
<keyword evidence="5" id="KW-1185">Reference proteome</keyword>
<dbReference type="InterPro" id="IPR036866">
    <property type="entry name" value="RibonucZ/Hydroxyglut_hydro"/>
</dbReference>
<accession>A0A8H3TYK2</accession>
<dbReference type="InterPro" id="IPR024884">
    <property type="entry name" value="NAPE-PLD"/>
</dbReference>
<sequence>MVAAAASRVTVTLPEPSASSVPEGKPSHWANEQGTLFRNPWDSFRKVGFGDFVDMIYQVQLKGTPEPLSTTAERIPVHTPDFSLTSKLPASQIKATWLGHACFLLELPSTGEGQRGMRVLLDPVFSERCSPSAWVGPKRFTKVCCQVEDLPEVDAIIISHNHYDHLDIPTLTRLQASQKTTPQLFMPLNTLYALPASLQRAYNTTELDWWNGAVLDVQGIGRARLTALPSQHFTARGVFDRNHALWASWAVEHLIADDAGQDKVGAKVWFGGDTGYCSVSDGQHGVDPHAPVCPAFKEIGEKYGGFDLGLIPIGAYDPRGFMSPIHNGPMDAVRMFQDTRCRTGVGIHWGVWRLTSEPIDEPPKRLAEAREELGLKESDFGVMEIGQTRGFDVAA</sequence>
<dbReference type="OrthoDB" id="332863at2759"/>
<proteinExistence type="predicted"/>
<protein>
    <recommendedName>
        <fullName evidence="3">Metallo-beta-lactamase domain-containing protein</fullName>
    </recommendedName>
</protein>
<dbReference type="GO" id="GO:0070290">
    <property type="term" value="F:N-acylphosphatidylethanolamine-specific phospholipase D activity"/>
    <property type="evidence" value="ECO:0007669"/>
    <property type="project" value="InterPro"/>
</dbReference>
<dbReference type="GO" id="GO:0070292">
    <property type="term" value="P:N-acylphosphatidylethanolamine metabolic process"/>
    <property type="evidence" value="ECO:0007669"/>
    <property type="project" value="TreeGrafter"/>
</dbReference>
<evidence type="ECO:0000313" key="5">
    <source>
        <dbReference type="Proteomes" id="UP000620104"/>
    </source>
</evidence>
<dbReference type="PIRSF" id="PIRSF038896">
    <property type="entry name" value="NAPE-PLD"/>
    <property type="match status" value="1"/>
</dbReference>
<dbReference type="GO" id="GO:0008270">
    <property type="term" value="F:zinc ion binding"/>
    <property type="evidence" value="ECO:0007669"/>
    <property type="project" value="InterPro"/>
</dbReference>
<name>A0A8H3TYK2_9TREE</name>
<dbReference type="PANTHER" id="PTHR15032:SF4">
    <property type="entry name" value="N-ACYL-PHOSPHATIDYLETHANOLAMINE-HYDROLYZING PHOSPHOLIPASE D"/>
    <property type="match status" value="1"/>
</dbReference>
<gene>
    <name evidence="4" type="ORF">NliqN6_5830</name>
</gene>
<feature type="region of interest" description="Disordered" evidence="2">
    <location>
        <begin position="1"/>
        <end position="27"/>
    </location>
</feature>
<evidence type="ECO:0000313" key="4">
    <source>
        <dbReference type="EMBL" id="GHJ89428.1"/>
    </source>
</evidence>
<dbReference type="Gene3D" id="3.60.15.10">
    <property type="entry name" value="Ribonuclease Z/Hydroxyacylglutathione hydrolase-like"/>
    <property type="match status" value="1"/>
</dbReference>
<dbReference type="Pfam" id="PF12706">
    <property type="entry name" value="Lactamase_B_2"/>
    <property type="match status" value="1"/>
</dbReference>
<dbReference type="Proteomes" id="UP000620104">
    <property type="component" value="Unassembled WGS sequence"/>
</dbReference>
<reference evidence="4" key="1">
    <citation type="submission" date="2020-07" db="EMBL/GenBank/DDBJ databases">
        <title>Draft Genome Sequence of a Deep-Sea Yeast, Naganishia (Cryptococcus) liquefaciens strain N6.</title>
        <authorList>
            <person name="Han Y.W."/>
            <person name="Kajitani R."/>
            <person name="Morimoto H."/>
            <person name="Parhat M."/>
            <person name="Tsubouchi H."/>
            <person name="Bakenova O."/>
            <person name="Ogata M."/>
            <person name="Argunhan B."/>
            <person name="Aoki R."/>
            <person name="Kajiwara S."/>
            <person name="Itoh T."/>
            <person name="Iwasaki H."/>
        </authorList>
    </citation>
    <scope>NUCLEOTIDE SEQUENCE</scope>
    <source>
        <strain evidence="4">N6</strain>
    </source>
</reference>
<dbReference type="SUPFAM" id="SSF56281">
    <property type="entry name" value="Metallo-hydrolase/oxidoreductase"/>
    <property type="match status" value="1"/>
</dbReference>
<evidence type="ECO:0000256" key="2">
    <source>
        <dbReference type="SAM" id="MobiDB-lite"/>
    </source>
</evidence>
<dbReference type="AlphaFoldDB" id="A0A8H3TYK2"/>
<evidence type="ECO:0000259" key="3">
    <source>
        <dbReference type="Pfam" id="PF12706"/>
    </source>
</evidence>
<dbReference type="GO" id="GO:0070291">
    <property type="term" value="P:N-acylethanolamine metabolic process"/>
    <property type="evidence" value="ECO:0007669"/>
    <property type="project" value="TreeGrafter"/>
</dbReference>
<feature type="binding site" evidence="1">
    <location>
        <position position="326"/>
    </location>
    <ligand>
        <name>an N-acyl-1,2-diacyl-sn-glycero-3-phosphoethanolamine</name>
        <dbReference type="ChEBI" id="CHEBI:62537"/>
    </ligand>
</feature>
<dbReference type="PANTHER" id="PTHR15032">
    <property type="entry name" value="N-ACYL-PHOSPHATIDYLETHANOLAMINE-HYDROLYZING PHOSPHOLIPASE D"/>
    <property type="match status" value="1"/>
</dbReference>
<feature type="domain" description="Metallo-beta-lactamase" evidence="3">
    <location>
        <begin position="118"/>
        <end position="349"/>
    </location>
</feature>
<evidence type="ECO:0000256" key="1">
    <source>
        <dbReference type="PIRSR" id="PIRSR038896-50"/>
    </source>
</evidence>
<dbReference type="InterPro" id="IPR001279">
    <property type="entry name" value="Metallo-B-lactamas"/>
</dbReference>
<comment type="caution">
    <text evidence="4">The sequence shown here is derived from an EMBL/GenBank/DDBJ whole genome shotgun (WGS) entry which is preliminary data.</text>
</comment>
<dbReference type="GO" id="GO:0005737">
    <property type="term" value="C:cytoplasm"/>
    <property type="evidence" value="ECO:0007669"/>
    <property type="project" value="TreeGrafter"/>
</dbReference>
<feature type="binding site" evidence="1">
    <location>
        <position position="163"/>
    </location>
    <ligand>
        <name>an N-acyl-1,2-diacyl-sn-glycero-3-phosphoethanolamine</name>
        <dbReference type="ChEBI" id="CHEBI:62537"/>
    </ligand>
</feature>